<evidence type="ECO:0000259" key="11">
    <source>
        <dbReference type="PROSITE" id="PS51767"/>
    </source>
</evidence>
<dbReference type="InterPro" id="IPR021109">
    <property type="entry name" value="Peptidase_aspartic_dom_sf"/>
</dbReference>
<evidence type="ECO:0000256" key="3">
    <source>
        <dbReference type="ARBA" id="ARBA00022729"/>
    </source>
</evidence>
<dbReference type="InterPro" id="IPR001461">
    <property type="entry name" value="Aspartic_peptidase_A1"/>
</dbReference>
<dbReference type="FunFam" id="2.40.70.10:FF:000033">
    <property type="entry name" value="Aspartyl protease family protein"/>
    <property type="match status" value="1"/>
</dbReference>
<dbReference type="PROSITE" id="PS51767">
    <property type="entry name" value="PEPTIDASE_A1"/>
    <property type="match status" value="1"/>
</dbReference>
<dbReference type="SUPFAM" id="SSF50630">
    <property type="entry name" value="Acid proteases"/>
    <property type="match status" value="1"/>
</dbReference>
<evidence type="ECO:0000256" key="9">
    <source>
        <dbReference type="ARBA" id="ARBA00067063"/>
    </source>
</evidence>
<protein>
    <recommendedName>
        <fullName evidence="9">nepenthesin</fullName>
        <ecNumber evidence="9">3.4.23.12</ecNumber>
    </recommendedName>
</protein>
<dbReference type="PANTHER" id="PTHR47967:SF60">
    <property type="entry name" value="PROTEIN ASPARTIC PROTEASE IN GUARD CELL 1-LIKE"/>
    <property type="match status" value="1"/>
</dbReference>
<feature type="domain" description="Peptidase A1" evidence="11">
    <location>
        <begin position="185"/>
        <end position="534"/>
    </location>
</feature>
<organism evidence="12 13">
    <name type="scientific">Riccia sorocarpa</name>
    <dbReference type="NCBI Taxonomy" id="122646"/>
    <lineage>
        <taxon>Eukaryota</taxon>
        <taxon>Viridiplantae</taxon>
        <taxon>Streptophyta</taxon>
        <taxon>Embryophyta</taxon>
        <taxon>Marchantiophyta</taxon>
        <taxon>Marchantiopsida</taxon>
        <taxon>Marchantiidae</taxon>
        <taxon>Marchantiales</taxon>
        <taxon>Ricciaceae</taxon>
        <taxon>Riccia</taxon>
    </lineage>
</organism>
<proteinExistence type="inferred from homology"/>
<evidence type="ECO:0000256" key="4">
    <source>
        <dbReference type="ARBA" id="ARBA00022750"/>
    </source>
</evidence>
<feature type="active site" evidence="10">
    <location>
        <position position="203"/>
    </location>
</feature>
<dbReference type="InterPro" id="IPR051708">
    <property type="entry name" value="Plant_Aspart_Prot_A1"/>
</dbReference>
<keyword evidence="3" id="KW-0732">Signal</keyword>
<evidence type="ECO:0000256" key="5">
    <source>
        <dbReference type="ARBA" id="ARBA00022801"/>
    </source>
</evidence>
<dbReference type="Gene3D" id="2.40.70.10">
    <property type="entry name" value="Acid Proteases"/>
    <property type="match status" value="2"/>
</dbReference>
<dbReference type="GO" id="GO:0004190">
    <property type="term" value="F:aspartic-type endopeptidase activity"/>
    <property type="evidence" value="ECO:0007669"/>
    <property type="project" value="UniProtKB-KW"/>
</dbReference>
<accession>A0ABD3GJF3</accession>
<evidence type="ECO:0000256" key="8">
    <source>
        <dbReference type="ARBA" id="ARBA00053221"/>
    </source>
</evidence>
<dbReference type="InterPro" id="IPR032861">
    <property type="entry name" value="TAXi_N"/>
</dbReference>
<dbReference type="AlphaFoldDB" id="A0ABD3GJF3"/>
<dbReference type="Pfam" id="PF14543">
    <property type="entry name" value="TAXi_N"/>
    <property type="match status" value="1"/>
</dbReference>
<evidence type="ECO:0000256" key="2">
    <source>
        <dbReference type="ARBA" id="ARBA00022670"/>
    </source>
</evidence>
<keyword evidence="5" id="KW-0378">Hydrolase</keyword>
<keyword evidence="2" id="KW-0645">Protease</keyword>
<evidence type="ECO:0000256" key="1">
    <source>
        <dbReference type="ARBA" id="ARBA00007447"/>
    </source>
</evidence>
<evidence type="ECO:0000256" key="6">
    <source>
        <dbReference type="ARBA" id="ARBA00023180"/>
    </source>
</evidence>
<keyword evidence="4" id="KW-0064">Aspartyl protease</keyword>
<dbReference type="FunFam" id="2.40.70.10:FF:000016">
    <property type="entry name" value="Probable aspartic protease At2g35615"/>
    <property type="match status" value="1"/>
</dbReference>
<evidence type="ECO:0000313" key="12">
    <source>
        <dbReference type="EMBL" id="KAL3679088.1"/>
    </source>
</evidence>
<reference evidence="12 13" key="1">
    <citation type="submission" date="2024-09" db="EMBL/GenBank/DDBJ databases">
        <title>Chromosome-scale assembly of Riccia sorocarpa.</title>
        <authorList>
            <person name="Paukszto L."/>
        </authorList>
    </citation>
    <scope>NUCLEOTIDE SEQUENCE [LARGE SCALE GENOMIC DNA]</scope>
    <source>
        <strain evidence="12">LP-2024</strain>
        <tissue evidence="12">Aerial parts of the thallus</tissue>
    </source>
</reference>
<comment type="similarity">
    <text evidence="1">Belongs to the peptidase A1 family.</text>
</comment>
<gene>
    <name evidence="12" type="ORF">R1sor_022044</name>
</gene>
<dbReference type="PRINTS" id="PR00792">
    <property type="entry name" value="PEPSIN"/>
</dbReference>
<comment type="catalytic activity">
    <reaction evidence="7">
        <text>Similar to pepsin, but also cleaves on either side of Asp and at Lys-|-Arg.</text>
        <dbReference type="EC" id="3.4.23.12"/>
    </reaction>
</comment>
<dbReference type="EMBL" id="JBJQOH010000007">
    <property type="protein sequence ID" value="KAL3679088.1"/>
    <property type="molecule type" value="Genomic_DNA"/>
</dbReference>
<dbReference type="Proteomes" id="UP001633002">
    <property type="component" value="Unassembled WGS sequence"/>
</dbReference>
<evidence type="ECO:0000256" key="7">
    <source>
        <dbReference type="ARBA" id="ARBA00051299"/>
    </source>
</evidence>
<feature type="active site" evidence="10">
    <location>
        <position position="414"/>
    </location>
</feature>
<comment type="function">
    <text evidence="8">Extracellular proteinase found in the pitcher fluid of carnivorous plants. Digest prey for nitrogen uptake.</text>
</comment>
<dbReference type="PANTHER" id="PTHR47967">
    <property type="entry name" value="OS07G0603500 PROTEIN-RELATED"/>
    <property type="match status" value="1"/>
</dbReference>
<sequence length="541" mass="60803">MNQNVNGLFLKFNLNISSVLPILLFYSDRLITGTPQGKMLQVLELWVFLSIVTGVSLRVCTGLEDGYNLFHIPKFQSTSSTTSRQNHQFFPWQQSPEKWRSKDLLKGGFGLKLFHRDDADSPLISISSSVHKRFIYQMHRDRVRVHLLDETLIKLTEDSKTAGSTSRPPLRTPVISGLDEGSGEYFTTISFGSPSTDVLVTMDTGSDLMWIQCQRCDNCYDQLGPIFDPSESKTYYPIDCYSQACDNLSHKRCEAAGCQYDISYGDGSFTKGDLARETLTMNNTKEKPFEINDFYFGCGHDNEGLFIASSGILGLGRGDLSFPSQLSKILAPKFSYCLTDRFSDFDTRNSFSSYLYFGGSDTSHMRFTPLIHNLAAPTFYYIQMRGISVGKKVLEIPNSAFEMDAFGRGGVILDSGTSVTRLSFMAYQALRDEFRATAKNLKRVEISGQDLFDTCFEITRNQEIPTITLHFADNVDLELPSDNVLIPVDTSGTLFCLAFAEASRRSSLSIIGNIQQQGFRIEFDLSSKFRVGFTRQDCSIR</sequence>
<name>A0ABD3GJF3_9MARC</name>
<dbReference type="EC" id="3.4.23.12" evidence="9"/>
<dbReference type="Pfam" id="PF14541">
    <property type="entry name" value="TAXi_C"/>
    <property type="match status" value="1"/>
</dbReference>
<dbReference type="GO" id="GO:0006508">
    <property type="term" value="P:proteolysis"/>
    <property type="evidence" value="ECO:0007669"/>
    <property type="project" value="UniProtKB-KW"/>
</dbReference>
<keyword evidence="13" id="KW-1185">Reference proteome</keyword>
<dbReference type="InterPro" id="IPR033121">
    <property type="entry name" value="PEPTIDASE_A1"/>
</dbReference>
<evidence type="ECO:0000313" key="13">
    <source>
        <dbReference type="Proteomes" id="UP001633002"/>
    </source>
</evidence>
<comment type="caution">
    <text evidence="12">The sequence shown here is derived from an EMBL/GenBank/DDBJ whole genome shotgun (WGS) entry which is preliminary data.</text>
</comment>
<evidence type="ECO:0000256" key="10">
    <source>
        <dbReference type="PIRSR" id="PIRSR601461-1"/>
    </source>
</evidence>
<keyword evidence="6" id="KW-0325">Glycoprotein</keyword>
<dbReference type="InterPro" id="IPR032799">
    <property type="entry name" value="TAXi_C"/>
</dbReference>